<organism evidence="3 4">
    <name type="scientific">Fluctibacter halophilus</name>
    <dbReference type="NCBI Taxonomy" id="226011"/>
    <lineage>
        <taxon>Bacteria</taxon>
        <taxon>Pseudomonadati</taxon>
        <taxon>Pseudomonadota</taxon>
        <taxon>Gammaproteobacteria</taxon>
        <taxon>Alteromonadales</taxon>
        <taxon>Alteromonadaceae</taxon>
        <taxon>Fluctibacter</taxon>
    </lineage>
</organism>
<gene>
    <name evidence="3" type="ORF">LJ739_06545</name>
</gene>
<dbReference type="Proteomes" id="UP001520878">
    <property type="component" value="Unassembled WGS sequence"/>
</dbReference>
<dbReference type="InterPro" id="IPR055343">
    <property type="entry name" value="CREG_beta-barrel"/>
</dbReference>
<dbReference type="Pfam" id="PF10615">
    <property type="entry name" value="DUF2470"/>
    <property type="match status" value="1"/>
</dbReference>
<reference evidence="3 4" key="1">
    <citation type="submission" date="2021-10" db="EMBL/GenBank/DDBJ databases">
        <title>Draft genome of Aestuariibacter halophilus JC2043.</title>
        <authorList>
            <person name="Emsley S.A."/>
            <person name="Pfannmuller K.M."/>
            <person name="Ushijima B."/>
            <person name="Saw J.H."/>
            <person name="Videau P."/>
        </authorList>
    </citation>
    <scope>NUCLEOTIDE SEQUENCE [LARGE SCALE GENOMIC DNA]</scope>
    <source>
        <strain evidence="3 4">JC2043</strain>
    </source>
</reference>
<dbReference type="Pfam" id="PF13883">
    <property type="entry name" value="CREG_beta-barrel"/>
    <property type="match status" value="1"/>
</dbReference>
<dbReference type="Gene3D" id="2.30.110.10">
    <property type="entry name" value="Electron Transport, Fmn-binding Protein, Chain A"/>
    <property type="match status" value="1"/>
</dbReference>
<evidence type="ECO:0000313" key="4">
    <source>
        <dbReference type="Proteomes" id="UP001520878"/>
    </source>
</evidence>
<dbReference type="Gene3D" id="3.20.180.10">
    <property type="entry name" value="PNP-oxidase-like"/>
    <property type="match status" value="1"/>
</dbReference>
<feature type="domain" description="DUF2470" evidence="1">
    <location>
        <begin position="163"/>
        <end position="232"/>
    </location>
</feature>
<dbReference type="InterPro" id="IPR037119">
    <property type="entry name" value="Haem_oxidase_HugZ-like_sf"/>
</dbReference>
<protein>
    <submittedName>
        <fullName evidence="3">DUF2470 domain-containing protein</fullName>
    </submittedName>
</protein>
<sequence length="246" mass="27816">MRKTALNEAKTLVRRCRTGVVSSLSYNLRGYPFGSVTPYYTDSRGRAYFFISDIAQHARNLTHDNKMSLTVFRQVDDADQNTQARVTLVGDAQRLTGKEHDAALATYLQHFPDAKEYSKAHDFCMWRMEIVRVRYIGGFGKIFWLEPEEWCALAPEWSIEDAKHMIAHMNDDHVDALSLILNHQTGRSDHSPTMVDVIAEGCYIRTGDTTVYIPFAEPCLSTSDVRKQLVHLTQSARAAQGQAIAS</sequence>
<dbReference type="PANTHER" id="PTHR13343:SF17">
    <property type="entry name" value="CELLULAR REPRESSOR OF E1A-STIMULATED GENES, ISOFORM A"/>
    <property type="match status" value="1"/>
</dbReference>
<evidence type="ECO:0000259" key="2">
    <source>
        <dbReference type="Pfam" id="PF13883"/>
    </source>
</evidence>
<dbReference type="RefSeq" id="WP_229158271.1">
    <property type="nucleotide sequence ID" value="NZ_JAJEWP010000001.1"/>
</dbReference>
<dbReference type="InterPro" id="IPR012349">
    <property type="entry name" value="Split_barrel_FMN-bd"/>
</dbReference>
<comment type="caution">
    <text evidence="3">The sequence shown here is derived from an EMBL/GenBank/DDBJ whole genome shotgun (WGS) entry which is preliminary data.</text>
</comment>
<evidence type="ECO:0000313" key="3">
    <source>
        <dbReference type="EMBL" id="MCC2615894.1"/>
    </source>
</evidence>
<evidence type="ECO:0000259" key="1">
    <source>
        <dbReference type="Pfam" id="PF10615"/>
    </source>
</evidence>
<dbReference type="PANTHER" id="PTHR13343">
    <property type="entry name" value="CREG1 PROTEIN"/>
    <property type="match status" value="1"/>
</dbReference>
<dbReference type="EMBL" id="JAJEWP010000001">
    <property type="protein sequence ID" value="MCC2615894.1"/>
    <property type="molecule type" value="Genomic_DNA"/>
</dbReference>
<feature type="domain" description="CREG-like beta-barrel" evidence="2">
    <location>
        <begin position="4"/>
        <end position="151"/>
    </location>
</feature>
<name>A0ABS8G872_9ALTE</name>
<proteinExistence type="predicted"/>
<dbReference type="SUPFAM" id="SSF50475">
    <property type="entry name" value="FMN-binding split barrel"/>
    <property type="match status" value="1"/>
</dbReference>
<dbReference type="InterPro" id="IPR019595">
    <property type="entry name" value="DUF2470"/>
</dbReference>
<accession>A0ABS8G872</accession>
<keyword evidence="4" id="KW-1185">Reference proteome</keyword>